<reference evidence="1" key="1">
    <citation type="submission" date="2019-12" db="EMBL/GenBank/DDBJ databases">
        <title>Genome sequencing and annotation of Brassica cretica.</title>
        <authorList>
            <person name="Studholme D.J."/>
            <person name="Sarris P.F."/>
        </authorList>
    </citation>
    <scope>NUCLEOTIDE SEQUENCE</scope>
    <source>
        <strain evidence="1">PFS-001/15</strain>
        <tissue evidence="1">Leaf</tissue>
    </source>
</reference>
<evidence type="ECO:0000313" key="2">
    <source>
        <dbReference type="Proteomes" id="UP000712281"/>
    </source>
</evidence>
<accession>A0A8S9H7Q4</accession>
<proteinExistence type="predicted"/>
<dbReference type="EMBL" id="QGKW02001988">
    <property type="protein sequence ID" value="KAF2552557.1"/>
    <property type="molecule type" value="Genomic_DNA"/>
</dbReference>
<organism evidence="1 2">
    <name type="scientific">Brassica cretica</name>
    <name type="common">Mustard</name>
    <dbReference type="NCBI Taxonomy" id="69181"/>
    <lineage>
        <taxon>Eukaryota</taxon>
        <taxon>Viridiplantae</taxon>
        <taxon>Streptophyta</taxon>
        <taxon>Embryophyta</taxon>
        <taxon>Tracheophyta</taxon>
        <taxon>Spermatophyta</taxon>
        <taxon>Magnoliopsida</taxon>
        <taxon>eudicotyledons</taxon>
        <taxon>Gunneridae</taxon>
        <taxon>Pentapetalae</taxon>
        <taxon>rosids</taxon>
        <taxon>malvids</taxon>
        <taxon>Brassicales</taxon>
        <taxon>Brassicaceae</taxon>
        <taxon>Brassiceae</taxon>
        <taxon>Brassica</taxon>
    </lineage>
</organism>
<protein>
    <submittedName>
        <fullName evidence="1">Uncharacterized protein</fullName>
    </submittedName>
</protein>
<evidence type="ECO:0000313" key="1">
    <source>
        <dbReference type="EMBL" id="KAF2552557.1"/>
    </source>
</evidence>
<comment type="caution">
    <text evidence="1">The sequence shown here is derived from an EMBL/GenBank/DDBJ whole genome shotgun (WGS) entry which is preliminary data.</text>
</comment>
<gene>
    <name evidence="1" type="ORF">F2Q68_00037744</name>
</gene>
<dbReference type="PANTHER" id="PTHR31513:SF11">
    <property type="entry name" value="GLYCINE-RICH PROTEIN"/>
    <property type="match status" value="1"/>
</dbReference>
<dbReference type="AlphaFoldDB" id="A0A8S9H7Q4"/>
<dbReference type="Proteomes" id="UP000712281">
    <property type="component" value="Unassembled WGS sequence"/>
</dbReference>
<dbReference type="PANTHER" id="PTHR31513">
    <property type="entry name" value="EPHRIN TYPE-B RECEPTOR"/>
    <property type="match status" value="1"/>
</dbReference>
<sequence length="273" mass="29515">MGFCFCLSSGGSTDRNQIYEINDYGQENAVLYSEQLEVPQDFGSVSSLAGGKGFNQDAAILHLVRKLRPLVIAAFSKPLWAGNGRISASGGDGYAGGGGGRVSVHIFSRHSEPKIFVHGGSSIGCQENAGAAGTLYDVISERLTIDNENKTTYTDTLLLEFPNHRLFTNLYIQNMAKVSVPLRWSRVQVQGSISLSNGGELNFGLPRYASSEFELFAEELLMSNSAIKVFGALRMNVKVFLMLKSRMFIDGGGVTILGTSILEISNLLVLKVS</sequence>
<name>A0A8S9H7Q4_BRACR</name>